<dbReference type="Pfam" id="PF13193">
    <property type="entry name" value="AMP-binding_C"/>
    <property type="match status" value="1"/>
</dbReference>
<feature type="domain" description="AMP-binding enzyme C-terminal" evidence="4">
    <location>
        <begin position="446"/>
        <end position="513"/>
    </location>
</feature>
<dbReference type="GO" id="GO:0031956">
    <property type="term" value="F:medium-chain fatty acid-CoA ligase activity"/>
    <property type="evidence" value="ECO:0007669"/>
    <property type="project" value="TreeGrafter"/>
</dbReference>
<evidence type="ECO:0000256" key="2">
    <source>
        <dbReference type="ARBA" id="ARBA00022598"/>
    </source>
</evidence>
<dbReference type="OrthoDB" id="9803968at2"/>
<keyword evidence="6" id="KW-1185">Reference proteome</keyword>
<dbReference type="SUPFAM" id="SSF56801">
    <property type="entry name" value="Acetyl-CoA synthetase-like"/>
    <property type="match status" value="1"/>
</dbReference>
<keyword evidence="2" id="KW-0436">Ligase</keyword>
<dbReference type="RefSeq" id="WP_109332354.1">
    <property type="nucleotide sequence ID" value="NZ_CP021354.1"/>
</dbReference>
<feature type="domain" description="AMP-dependent synthetase/ligase" evidence="3">
    <location>
        <begin position="28"/>
        <end position="395"/>
    </location>
</feature>
<evidence type="ECO:0000256" key="1">
    <source>
        <dbReference type="ARBA" id="ARBA00006432"/>
    </source>
</evidence>
<organism evidence="5 6">
    <name type="scientific">Rhodococcus oxybenzonivorans</name>
    <dbReference type="NCBI Taxonomy" id="1990687"/>
    <lineage>
        <taxon>Bacteria</taxon>
        <taxon>Bacillati</taxon>
        <taxon>Actinomycetota</taxon>
        <taxon>Actinomycetes</taxon>
        <taxon>Mycobacteriales</taxon>
        <taxon>Nocardiaceae</taxon>
        <taxon>Rhodococcus</taxon>
    </lineage>
</organism>
<sequence length="547" mass="59733">MTDLGTQALFGPVSGNPWQGRVVHEAIDAAAAAWPDHDAIVDGDTTLTFSELTTRRDALAAVLAQRGVSRGTHVALYLRRSWEHVVLLHALWRLGAVVVTLNTGWETDELEYALNFTDAEFLIASTSVAGVAVSHRITGLGLPEHGPVTNPRFPSLRAVVGEDSDATSHEWHLQSWMRAEPGPLPEPVRTQDAVILFTSGSTARPKGVIVRQESLLGSAHFFMGRLGLTDSDRFLGLGQYFHAGGLVQLLGTNLYGTAHHLFDGFQLKKIVRAVDEYGITATTGFDLVLSRIWDEFDRIERPCPLHKVGCAPGMAMHDRLEDAGATVVMMYAMSEAANMVSLTEPVESERDRMSNGYPLPGVTVRICDPDSGALMPAGTPGEICFAGWNLFSGYYKAPEETSRAMDGDGFFHTGDYGWLDEKGRLYYRGRYSMMVKTGGENVSETEVENFLVREVAGVVGAAVVGAPDERWGEAVVAFVELAPGVAFDPHWLREACRGRIAGYKIPKRFIQVAAGDWPTSPMGKLRKQELRIAARHEALEAKVTAPE</sequence>
<dbReference type="InterPro" id="IPR000873">
    <property type="entry name" value="AMP-dep_synth/lig_dom"/>
</dbReference>
<accession>A0A2S2BZ32</accession>
<dbReference type="GO" id="GO:0006631">
    <property type="term" value="P:fatty acid metabolic process"/>
    <property type="evidence" value="ECO:0007669"/>
    <property type="project" value="TreeGrafter"/>
</dbReference>
<dbReference type="AlphaFoldDB" id="A0A2S2BZ32"/>
<dbReference type="Gene3D" id="3.30.300.30">
    <property type="match status" value="1"/>
</dbReference>
<dbReference type="InterPro" id="IPR025110">
    <property type="entry name" value="AMP-bd_C"/>
</dbReference>
<dbReference type="EMBL" id="CP021354">
    <property type="protein sequence ID" value="AWK73896.1"/>
    <property type="molecule type" value="Genomic_DNA"/>
</dbReference>
<protein>
    <submittedName>
        <fullName evidence="5">Uncharacterized protein</fullName>
    </submittedName>
</protein>
<evidence type="ECO:0000313" key="6">
    <source>
        <dbReference type="Proteomes" id="UP000245711"/>
    </source>
</evidence>
<comment type="similarity">
    <text evidence="1">Belongs to the ATP-dependent AMP-binding enzyme family.</text>
</comment>
<reference evidence="5 6" key="1">
    <citation type="submission" date="2017-05" db="EMBL/GenBank/DDBJ databases">
        <title>Isolation of Rhodococcus sp. S2-17 biodegrading of BP-3.</title>
        <authorList>
            <person name="Lee Y."/>
            <person name="Kim K.H."/>
            <person name="Chun B.H."/>
            <person name="Jung H.S."/>
            <person name="Jeon C.O."/>
        </authorList>
    </citation>
    <scope>NUCLEOTIDE SEQUENCE [LARGE SCALE GENOMIC DNA]</scope>
    <source>
        <strain evidence="5 6">S2-17</strain>
    </source>
</reference>
<dbReference type="InterPro" id="IPR042099">
    <property type="entry name" value="ANL_N_sf"/>
</dbReference>
<dbReference type="PANTHER" id="PTHR43201">
    <property type="entry name" value="ACYL-COA SYNTHETASE"/>
    <property type="match status" value="1"/>
</dbReference>
<dbReference type="InterPro" id="IPR045851">
    <property type="entry name" value="AMP-bd_C_sf"/>
</dbReference>
<dbReference type="KEGG" id="roz:CBI38_22375"/>
<evidence type="ECO:0000259" key="3">
    <source>
        <dbReference type="Pfam" id="PF00501"/>
    </source>
</evidence>
<dbReference type="PANTHER" id="PTHR43201:SF5">
    <property type="entry name" value="MEDIUM-CHAIN ACYL-COA LIGASE ACSF2, MITOCHONDRIAL"/>
    <property type="match status" value="1"/>
</dbReference>
<dbReference type="Gene3D" id="3.40.50.12780">
    <property type="entry name" value="N-terminal domain of ligase-like"/>
    <property type="match status" value="1"/>
</dbReference>
<evidence type="ECO:0000259" key="4">
    <source>
        <dbReference type="Pfam" id="PF13193"/>
    </source>
</evidence>
<dbReference type="Proteomes" id="UP000245711">
    <property type="component" value="Chromosome"/>
</dbReference>
<name>A0A2S2BZ32_9NOCA</name>
<dbReference type="Pfam" id="PF00501">
    <property type="entry name" value="AMP-binding"/>
    <property type="match status" value="1"/>
</dbReference>
<evidence type="ECO:0000313" key="5">
    <source>
        <dbReference type="EMBL" id="AWK73896.1"/>
    </source>
</evidence>
<proteinExistence type="inferred from homology"/>
<gene>
    <name evidence="5" type="ORF">CBI38_22375</name>
</gene>